<keyword evidence="3" id="KW-1185">Reference proteome</keyword>
<sequence>MLTRTNSAADDGEESGYDSNEFVGPNPPPSEDVDEEEDEKGGSVTRDLAAGVEAMDIGGDENEEASEEEDTEKDETTEENTEEEENTEKENTEEDTEDEVKERKAVELENIC</sequence>
<proteinExistence type="predicted"/>
<feature type="region of interest" description="Disordered" evidence="1">
    <location>
        <begin position="1"/>
        <end position="112"/>
    </location>
</feature>
<protein>
    <submittedName>
        <fullName evidence="2">Uncharacterized protein</fullName>
    </submittedName>
</protein>
<dbReference type="Proteomes" id="UP001286456">
    <property type="component" value="Unassembled WGS sequence"/>
</dbReference>
<gene>
    <name evidence="2" type="ORF">B0T19DRAFT_445497</name>
</gene>
<organism evidence="2 3">
    <name type="scientific">Cercophora scortea</name>
    <dbReference type="NCBI Taxonomy" id="314031"/>
    <lineage>
        <taxon>Eukaryota</taxon>
        <taxon>Fungi</taxon>
        <taxon>Dikarya</taxon>
        <taxon>Ascomycota</taxon>
        <taxon>Pezizomycotina</taxon>
        <taxon>Sordariomycetes</taxon>
        <taxon>Sordariomycetidae</taxon>
        <taxon>Sordariales</taxon>
        <taxon>Lasiosphaeriaceae</taxon>
        <taxon>Cercophora</taxon>
    </lineage>
</organism>
<name>A0AAE0I7G6_9PEZI</name>
<feature type="compositionally biased region" description="Basic and acidic residues" evidence="1">
    <location>
        <begin position="100"/>
        <end position="112"/>
    </location>
</feature>
<evidence type="ECO:0000313" key="2">
    <source>
        <dbReference type="EMBL" id="KAK3319694.1"/>
    </source>
</evidence>
<evidence type="ECO:0000256" key="1">
    <source>
        <dbReference type="SAM" id="MobiDB-lite"/>
    </source>
</evidence>
<feature type="compositionally biased region" description="Acidic residues" evidence="1">
    <location>
        <begin position="58"/>
        <end position="99"/>
    </location>
</feature>
<dbReference type="EMBL" id="JAUEPO010000006">
    <property type="protein sequence ID" value="KAK3319694.1"/>
    <property type="molecule type" value="Genomic_DNA"/>
</dbReference>
<accession>A0AAE0I7G6</accession>
<evidence type="ECO:0000313" key="3">
    <source>
        <dbReference type="Proteomes" id="UP001286456"/>
    </source>
</evidence>
<reference evidence="2" key="1">
    <citation type="journal article" date="2023" name="Mol. Phylogenet. Evol.">
        <title>Genome-scale phylogeny and comparative genomics of the fungal order Sordariales.</title>
        <authorList>
            <person name="Hensen N."/>
            <person name="Bonometti L."/>
            <person name="Westerberg I."/>
            <person name="Brannstrom I.O."/>
            <person name="Guillou S."/>
            <person name="Cros-Aarteil S."/>
            <person name="Calhoun S."/>
            <person name="Haridas S."/>
            <person name="Kuo A."/>
            <person name="Mondo S."/>
            <person name="Pangilinan J."/>
            <person name="Riley R."/>
            <person name="LaButti K."/>
            <person name="Andreopoulos B."/>
            <person name="Lipzen A."/>
            <person name="Chen C."/>
            <person name="Yan M."/>
            <person name="Daum C."/>
            <person name="Ng V."/>
            <person name="Clum A."/>
            <person name="Steindorff A."/>
            <person name="Ohm R.A."/>
            <person name="Martin F."/>
            <person name="Silar P."/>
            <person name="Natvig D.O."/>
            <person name="Lalanne C."/>
            <person name="Gautier V."/>
            <person name="Ament-Velasquez S.L."/>
            <person name="Kruys A."/>
            <person name="Hutchinson M.I."/>
            <person name="Powell A.J."/>
            <person name="Barry K."/>
            <person name="Miller A.N."/>
            <person name="Grigoriev I.V."/>
            <person name="Debuchy R."/>
            <person name="Gladieux P."/>
            <person name="Hiltunen Thoren M."/>
            <person name="Johannesson H."/>
        </authorList>
    </citation>
    <scope>NUCLEOTIDE SEQUENCE</scope>
    <source>
        <strain evidence="2">SMH4131-1</strain>
    </source>
</reference>
<reference evidence="2" key="2">
    <citation type="submission" date="2023-06" db="EMBL/GenBank/DDBJ databases">
        <authorList>
            <consortium name="Lawrence Berkeley National Laboratory"/>
            <person name="Haridas S."/>
            <person name="Hensen N."/>
            <person name="Bonometti L."/>
            <person name="Westerberg I."/>
            <person name="Brannstrom I.O."/>
            <person name="Guillou S."/>
            <person name="Cros-Aarteil S."/>
            <person name="Calhoun S."/>
            <person name="Kuo A."/>
            <person name="Mondo S."/>
            <person name="Pangilinan J."/>
            <person name="Riley R."/>
            <person name="Labutti K."/>
            <person name="Andreopoulos B."/>
            <person name="Lipzen A."/>
            <person name="Chen C."/>
            <person name="Yanf M."/>
            <person name="Daum C."/>
            <person name="Ng V."/>
            <person name="Clum A."/>
            <person name="Steindorff A."/>
            <person name="Ohm R."/>
            <person name="Martin F."/>
            <person name="Silar P."/>
            <person name="Natvig D."/>
            <person name="Lalanne C."/>
            <person name="Gautier V."/>
            <person name="Ament-Velasquez S.L."/>
            <person name="Kruys A."/>
            <person name="Hutchinson M.I."/>
            <person name="Powell A.J."/>
            <person name="Barry K."/>
            <person name="Miller A.N."/>
            <person name="Grigoriev I.V."/>
            <person name="Debuchy R."/>
            <person name="Gladieux P."/>
            <person name="Thoren M.H."/>
            <person name="Johannesson H."/>
        </authorList>
    </citation>
    <scope>NUCLEOTIDE SEQUENCE</scope>
    <source>
        <strain evidence="2">SMH4131-1</strain>
    </source>
</reference>
<dbReference type="AlphaFoldDB" id="A0AAE0I7G6"/>
<comment type="caution">
    <text evidence="2">The sequence shown here is derived from an EMBL/GenBank/DDBJ whole genome shotgun (WGS) entry which is preliminary data.</text>
</comment>